<dbReference type="PANTHER" id="PTHR37422:SF13">
    <property type="entry name" value="LIPOPOLYSACCHARIDE BIOSYNTHESIS PROTEIN PA4999-RELATED"/>
    <property type="match status" value="1"/>
</dbReference>
<dbReference type="RefSeq" id="WP_100921587.1">
    <property type="nucleotide sequence ID" value="NZ_CP020370.1"/>
</dbReference>
<keyword evidence="4" id="KW-1185">Reference proteome</keyword>
<dbReference type="KEGG" id="tsy:THSYN_25245"/>
<dbReference type="OrthoDB" id="9783389at2"/>
<sequence length="174" mass="19660">MQAIGEFFPLGSGAGTFLDVLRRFHPLTMPGVTINRAHNDYLEWLLEFGLIAAVLVAVWLLFYLRQWGRVWQSGEWTRFRFVQAGAGTALLLMMLHTLVDYNLRVPANALFTAFLAGVFFHQPRRAAARRIRRPAAPGEKSGRAPPVFAIPPENQNNPFRTWSPTAVSRRRTGV</sequence>
<keyword evidence="2" id="KW-0472">Membrane</keyword>
<dbReference type="InterPro" id="IPR051533">
    <property type="entry name" value="WaaL-like"/>
</dbReference>
<organism evidence="3 4">
    <name type="scientific">Candidatus Thiodictyon syntrophicum</name>
    <dbReference type="NCBI Taxonomy" id="1166950"/>
    <lineage>
        <taxon>Bacteria</taxon>
        <taxon>Pseudomonadati</taxon>
        <taxon>Pseudomonadota</taxon>
        <taxon>Gammaproteobacteria</taxon>
        <taxon>Chromatiales</taxon>
        <taxon>Chromatiaceae</taxon>
        <taxon>Thiodictyon</taxon>
    </lineage>
</organism>
<keyword evidence="2" id="KW-1133">Transmembrane helix</keyword>
<protein>
    <recommendedName>
        <fullName evidence="5">O-antigen polymerase</fullName>
    </recommendedName>
</protein>
<gene>
    <name evidence="3" type="ORF">THSYN_25245</name>
</gene>
<evidence type="ECO:0000256" key="2">
    <source>
        <dbReference type="SAM" id="Phobius"/>
    </source>
</evidence>
<proteinExistence type="predicted"/>
<dbReference type="PANTHER" id="PTHR37422">
    <property type="entry name" value="TEICHURONIC ACID BIOSYNTHESIS PROTEIN TUAE"/>
    <property type="match status" value="1"/>
</dbReference>
<keyword evidence="2" id="KW-0812">Transmembrane</keyword>
<accession>A0A2K8UEL7</accession>
<feature type="region of interest" description="Disordered" evidence="1">
    <location>
        <begin position="131"/>
        <end position="174"/>
    </location>
</feature>
<dbReference type="AlphaFoldDB" id="A0A2K8UEL7"/>
<dbReference type="Proteomes" id="UP000232638">
    <property type="component" value="Chromosome"/>
</dbReference>
<dbReference type="EMBL" id="CP020370">
    <property type="protein sequence ID" value="AUB83909.1"/>
    <property type="molecule type" value="Genomic_DNA"/>
</dbReference>
<evidence type="ECO:0000313" key="4">
    <source>
        <dbReference type="Proteomes" id="UP000232638"/>
    </source>
</evidence>
<name>A0A2K8UEL7_9GAMM</name>
<feature type="transmembrane region" description="Helical" evidence="2">
    <location>
        <begin position="76"/>
        <end position="99"/>
    </location>
</feature>
<feature type="transmembrane region" description="Helical" evidence="2">
    <location>
        <begin position="44"/>
        <end position="64"/>
    </location>
</feature>
<reference evidence="3 4" key="1">
    <citation type="submission" date="2017-03" db="EMBL/GenBank/DDBJ databases">
        <title>Complete genome sequence of Candidatus 'Thiodictyon syntrophicum' sp. nov. strain Cad16T, a photolithoautotroph purple sulfur bacterium isolated from an alpine meromictic lake.</title>
        <authorList>
            <person name="Luedin S.M."/>
            <person name="Pothier J.F."/>
            <person name="Danza F."/>
            <person name="Storelli N."/>
            <person name="Wittwer M."/>
            <person name="Tonolla M."/>
        </authorList>
    </citation>
    <scope>NUCLEOTIDE SEQUENCE [LARGE SCALE GENOMIC DNA]</scope>
    <source>
        <strain evidence="3 4">Cad16T</strain>
    </source>
</reference>
<evidence type="ECO:0008006" key="5">
    <source>
        <dbReference type="Google" id="ProtNLM"/>
    </source>
</evidence>
<feature type="compositionally biased region" description="Polar residues" evidence="1">
    <location>
        <begin position="153"/>
        <end position="166"/>
    </location>
</feature>
<feature type="transmembrane region" description="Helical" evidence="2">
    <location>
        <begin position="105"/>
        <end position="123"/>
    </location>
</feature>
<evidence type="ECO:0000256" key="1">
    <source>
        <dbReference type="SAM" id="MobiDB-lite"/>
    </source>
</evidence>
<evidence type="ECO:0000313" key="3">
    <source>
        <dbReference type="EMBL" id="AUB83909.1"/>
    </source>
</evidence>